<dbReference type="GO" id="GO:0005524">
    <property type="term" value="F:ATP binding"/>
    <property type="evidence" value="ECO:0007669"/>
    <property type="project" value="UniProtKB-UniRule"/>
</dbReference>
<dbReference type="InterPro" id="IPR050235">
    <property type="entry name" value="CK1_Ser-Thr_kinase"/>
</dbReference>
<sequence length="451" mass="50681">MAPPLPKLPAIGLTATGQRQPCCGQRQPCCGQRQPCCGQRQPCCGPRQLTDLSTQVNNHQNTVVVNIAEKSSEEPPTVDHLLGSYIGRMYLIGHIIGKGSFGTIRLCNPGRPKHFVVVKVEQRREGKRSRLYDEFNILRDINGAMGFPKVYYFTVLPSQNVMVLDMLGPTLEELMLRVGGVFSVRTVALIGLQLMDRMEFLHKNGILYRDTKGENLLIGLFDHHNRIYLVDFGLCKRVMKEDGNHYTPVGTPRYMSLRTHDGRAASYRDDVESVGYLLVYFALGRLPWQGLPAASTDTKISMIRDRKNTTSLPELCAGLPVQLMEYLQSARNLRFNEFPNYHYFRGLLRGVLRSCACEAGDRHTFDWQKPGIKLTVLPKVNQPTAISQKHEVFEQSVVDLRQSGGRDGASVRRGPKTRPRNTSTEQFVSAKGSVSYGSVPKILNGRRQQHP</sequence>
<dbReference type="InterPro" id="IPR011009">
    <property type="entry name" value="Kinase-like_dom_sf"/>
</dbReference>
<keyword evidence="1" id="KW-0067">ATP-binding</keyword>
<evidence type="ECO:0000313" key="5">
    <source>
        <dbReference type="Proteomes" id="UP000192578"/>
    </source>
</evidence>
<dbReference type="InterPro" id="IPR017441">
    <property type="entry name" value="Protein_kinase_ATP_BS"/>
</dbReference>
<reference evidence="5" key="1">
    <citation type="submission" date="2017-01" db="EMBL/GenBank/DDBJ databases">
        <title>Comparative genomics of anhydrobiosis in the tardigrade Hypsibius dujardini.</title>
        <authorList>
            <person name="Yoshida Y."/>
            <person name="Koutsovoulos G."/>
            <person name="Laetsch D."/>
            <person name="Stevens L."/>
            <person name="Kumar S."/>
            <person name="Horikawa D."/>
            <person name="Ishino K."/>
            <person name="Komine S."/>
            <person name="Tomita M."/>
            <person name="Blaxter M."/>
            <person name="Arakawa K."/>
        </authorList>
    </citation>
    <scope>NUCLEOTIDE SEQUENCE [LARGE SCALE GENOMIC DNA]</scope>
    <source>
        <strain evidence="5">Z151</strain>
    </source>
</reference>
<proteinExistence type="predicted"/>
<name>A0A1W0XEA8_HYPEX</name>
<keyword evidence="1" id="KW-0547">Nucleotide-binding</keyword>
<keyword evidence="5" id="KW-1185">Reference proteome</keyword>
<keyword evidence="4" id="KW-0418">Kinase</keyword>
<dbReference type="Gene3D" id="1.10.510.10">
    <property type="entry name" value="Transferase(Phosphotransferase) domain 1"/>
    <property type="match status" value="1"/>
</dbReference>
<feature type="domain" description="Protein kinase" evidence="3">
    <location>
        <begin position="90"/>
        <end position="344"/>
    </location>
</feature>
<dbReference type="GO" id="GO:0004672">
    <property type="term" value="F:protein kinase activity"/>
    <property type="evidence" value="ECO:0007669"/>
    <property type="project" value="InterPro"/>
</dbReference>
<protein>
    <submittedName>
        <fullName evidence="4">Casein kinase I-like protein 1</fullName>
    </submittedName>
</protein>
<dbReference type="EMBL" id="MTYJ01000002">
    <property type="protein sequence ID" value="OQV25806.1"/>
    <property type="molecule type" value="Genomic_DNA"/>
</dbReference>
<dbReference type="Pfam" id="PF00069">
    <property type="entry name" value="Pkinase"/>
    <property type="match status" value="1"/>
</dbReference>
<dbReference type="OrthoDB" id="5979581at2759"/>
<evidence type="ECO:0000259" key="3">
    <source>
        <dbReference type="PROSITE" id="PS50011"/>
    </source>
</evidence>
<evidence type="ECO:0000313" key="4">
    <source>
        <dbReference type="EMBL" id="OQV25806.1"/>
    </source>
</evidence>
<dbReference type="InterPro" id="IPR000719">
    <property type="entry name" value="Prot_kinase_dom"/>
</dbReference>
<accession>A0A1W0XEA8</accession>
<dbReference type="SUPFAM" id="SSF56112">
    <property type="entry name" value="Protein kinase-like (PK-like)"/>
    <property type="match status" value="1"/>
</dbReference>
<dbReference type="PROSITE" id="PS50011">
    <property type="entry name" value="PROTEIN_KINASE_DOM"/>
    <property type="match status" value="1"/>
</dbReference>
<dbReference type="AlphaFoldDB" id="A0A1W0XEA8"/>
<gene>
    <name evidence="4" type="ORF">BV898_00731</name>
</gene>
<feature type="region of interest" description="Disordered" evidence="2">
    <location>
        <begin position="403"/>
        <end position="430"/>
    </location>
</feature>
<dbReference type="PANTHER" id="PTHR11909">
    <property type="entry name" value="CASEIN KINASE-RELATED"/>
    <property type="match status" value="1"/>
</dbReference>
<dbReference type="SMART" id="SM00220">
    <property type="entry name" value="S_TKc"/>
    <property type="match status" value="1"/>
</dbReference>
<comment type="caution">
    <text evidence="4">The sequence shown here is derived from an EMBL/GenBank/DDBJ whole genome shotgun (WGS) entry which is preliminary data.</text>
</comment>
<dbReference type="Proteomes" id="UP000192578">
    <property type="component" value="Unassembled WGS sequence"/>
</dbReference>
<evidence type="ECO:0000256" key="2">
    <source>
        <dbReference type="SAM" id="MobiDB-lite"/>
    </source>
</evidence>
<keyword evidence="4" id="KW-0808">Transferase</keyword>
<dbReference type="PROSITE" id="PS00107">
    <property type="entry name" value="PROTEIN_KINASE_ATP"/>
    <property type="match status" value="1"/>
</dbReference>
<organism evidence="4 5">
    <name type="scientific">Hypsibius exemplaris</name>
    <name type="common">Freshwater tardigrade</name>
    <dbReference type="NCBI Taxonomy" id="2072580"/>
    <lineage>
        <taxon>Eukaryota</taxon>
        <taxon>Metazoa</taxon>
        <taxon>Ecdysozoa</taxon>
        <taxon>Tardigrada</taxon>
        <taxon>Eutardigrada</taxon>
        <taxon>Parachela</taxon>
        <taxon>Hypsibioidea</taxon>
        <taxon>Hypsibiidae</taxon>
        <taxon>Hypsibius</taxon>
    </lineage>
</organism>
<evidence type="ECO:0000256" key="1">
    <source>
        <dbReference type="PROSITE-ProRule" id="PRU10141"/>
    </source>
</evidence>
<feature type="binding site" evidence="1">
    <location>
        <position position="119"/>
    </location>
    <ligand>
        <name>ATP</name>
        <dbReference type="ChEBI" id="CHEBI:30616"/>
    </ligand>
</feature>